<evidence type="ECO:0000256" key="1">
    <source>
        <dbReference type="SAM" id="MobiDB-lite"/>
    </source>
</evidence>
<sequence>MSEPPSEPPSEQRREAADIEQRYVGEYNEEEALVEGLDPAQPREQKTTEEVAAVGDRVDEDVEEMADPDR</sequence>
<feature type="compositionally biased region" description="Acidic residues" evidence="1">
    <location>
        <begin position="58"/>
        <end position="70"/>
    </location>
</feature>
<feature type="compositionally biased region" description="Basic and acidic residues" evidence="1">
    <location>
        <begin position="10"/>
        <end position="22"/>
    </location>
</feature>
<dbReference type="RefSeq" id="WP_116709484.1">
    <property type="nucleotide sequence ID" value="NZ_QEKW01000009.1"/>
</dbReference>
<organism evidence="2 3">
    <name type="scientific">Actinomycetospora cinnamomea</name>
    <dbReference type="NCBI Taxonomy" id="663609"/>
    <lineage>
        <taxon>Bacteria</taxon>
        <taxon>Bacillati</taxon>
        <taxon>Actinomycetota</taxon>
        <taxon>Actinomycetes</taxon>
        <taxon>Pseudonocardiales</taxon>
        <taxon>Pseudonocardiaceae</taxon>
        <taxon>Actinomycetospora</taxon>
    </lineage>
</organism>
<proteinExistence type="predicted"/>
<name>A0A2U1F7U2_9PSEU</name>
<reference evidence="2 3" key="1">
    <citation type="submission" date="2018-04" db="EMBL/GenBank/DDBJ databases">
        <title>Genomic Encyclopedia of Type Strains, Phase IV (KMG-IV): sequencing the most valuable type-strain genomes for metagenomic binning, comparative biology and taxonomic classification.</title>
        <authorList>
            <person name="Goeker M."/>
        </authorList>
    </citation>
    <scope>NUCLEOTIDE SEQUENCE [LARGE SCALE GENOMIC DNA]</scope>
    <source>
        <strain evidence="2 3">DSM 45771</strain>
    </source>
</reference>
<protein>
    <submittedName>
        <fullName evidence="2">Uncharacterized protein</fullName>
    </submittedName>
</protein>
<comment type="caution">
    <text evidence="2">The sequence shown here is derived from an EMBL/GenBank/DDBJ whole genome shotgun (WGS) entry which is preliminary data.</text>
</comment>
<dbReference type="AlphaFoldDB" id="A0A2U1F7U2"/>
<gene>
    <name evidence="2" type="ORF">C8D89_109140</name>
</gene>
<dbReference type="OrthoDB" id="9912404at2"/>
<evidence type="ECO:0000313" key="2">
    <source>
        <dbReference type="EMBL" id="PVZ08255.1"/>
    </source>
</evidence>
<feature type="region of interest" description="Disordered" evidence="1">
    <location>
        <begin position="34"/>
        <end position="70"/>
    </location>
</feature>
<evidence type="ECO:0000313" key="3">
    <source>
        <dbReference type="Proteomes" id="UP000245639"/>
    </source>
</evidence>
<feature type="region of interest" description="Disordered" evidence="1">
    <location>
        <begin position="1"/>
        <end position="22"/>
    </location>
</feature>
<dbReference type="Proteomes" id="UP000245639">
    <property type="component" value="Unassembled WGS sequence"/>
</dbReference>
<accession>A0A2U1F7U2</accession>
<dbReference type="EMBL" id="QEKW01000009">
    <property type="protein sequence ID" value="PVZ08255.1"/>
    <property type="molecule type" value="Genomic_DNA"/>
</dbReference>
<keyword evidence="3" id="KW-1185">Reference proteome</keyword>